<dbReference type="InterPro" id="IPR008928">
    <property type="entry name" value="6-hairpin_glycosidase_sf"/>
</dbReference>
<name>A0A1Y4LVZ4_9FIRM</name>
<dbReference type="STRING" id="501571.GCA_900143195_00261"/>
<dbReference type="RefSeq" id="WP_143287722.1">
    <property type="nucleotide sequence ID" value="NZ_NFKK01000011.1"/>
</dbReference>
<dbReference type="EMBL" id="NFKL01000009">
    <property type="protein sequence ID" value="OUP58472.1"/>
    <property type="molecule type" value="Genomic_DNA"/>
</dbReference>
<evidence type="ECO:0000256" key="2">
    <source>
        <dbReference type="ARBA" id="ARBA00038358"/>
    </source>
</evidence>
<feature type="binding site" evidence="4">
    <location>
        <position position="113"/>
    </location>
    <ligand>
        <name>substrate</name>
    </ligand>
</feature>
<dbReference type="GO" id="GO:0000272">
    <property type="term" value="P:polysaccharide catabolic process"/>
    <property type="evidence" value="ECO:0007669"/>
    <property type="project" value="TreeGrafter"/>
</dbReference>
<gene>
    <name evidence="6" type="ORF">B5F15_07740</name>
    <name evidence="5" type="ORF">B5F17_09625</name>
</gene>
<evidence type="ECO:0000256" key="3">
    <source>
        <dbReference type="PIRSR" id="PIRSR610905-1"/>
    </source>
</evidence>
<dbReference type="InterPro" id="IPR012341">
    <property type="entry name" value="6hp_glycosidase-like_sf"/>
</dbReference>
<dbReference type="SUPFAM" id="SSF48208">
    <property type="entry name" value="Six-hairpin glycosidases"/>
    <property type="match status" value="1"/>
</dbReference>
<feature type="binding site" evidence="4">
    <location>
        <position position="233"/>
    </location>
    <ligand>
        <name>substrate</name>
    </ligand>
</feature>
<comment type="caution">
    <text evidence="6">The sequence shown here is derived from an EMBL/GenBank/DDBJ whole genome shotgun (WGS) entry which is preliminary data.</text>
</comment>
<feature type="binding site" evidence="4">
    <location>
        <position position="231"/>
    </location>
    <ligand>
        <name>substrate</name>
    </ligand>
</feature>
<evidence type="ECO:0000313" key="7">
    <source>
        <dbReference type="Proteomes" id="UP000195326"/>
    </source>
</evidence>
<dbReference type="AlphaFoldDB" id="A0A1Y4LVZ4"/>
<feature type="active site" description="Nucleophile" evidence="3">
    <location>
        <position position="113"/>
    </location>
</feature>
<protein>
    <submittedName>
        <fullName evidence="6">Glucuronyl hydrolase</fullName>
    </submittedName>
</protein>
<feature type="binding site" evidence="4">
    <location>
        <position position="249"/>
    </location>
    <ligand>
        <name>substrate</name>
    </ligand>
</feature>
<dbReference type="InterPro" id="IPR010905">
    <property type="entry name" value="Glyco_hydro_88"/>
</dbReference>
<organism evidence="6 7">
    <name type="scientific">Butyricicoccus pullicaecorum</name>
    <dbReference type="NCBI Taxonomy" id="501571"/>
    <lineage>
        <taxon>Bacteria</taxon>
        <taxon>Bacillati</taxon>
        <taxon>Bacillota</taxon>
        <taxon>Clostridia</taxon>
        <taxon>Eubacteriales</taxon>
        <taxon>Butyricicoccaceae</taxon>
        <taxon>Butyricicoccus</taxon>
    </lineage>
</organism>
<reference evidence="7 8" key="1">
    <citation type="submission" date="2017-04" db="EMBL/GenBank/DDBJ databases">
        <title>Function of individual gut microbiota members based on whole genome sequencing of pure cultures obtained from chicken caecum.</title>
        <authorList>
            <person name="Medvecky M."/>
            <person name="Cejkova D."/>
            <person name="Polansky O."/>
            <person name="Karasova D."/>
            <person name="Kubasova T."/>
            <person name="Cizek A."/>
            <person name="Rychlik I."/>
        </authorList>
    </citation>
    <scope>NUCLEOTIDE SEQUENCE [LARGE SCALE GENOMIC DNA]</scope>
    <source>
        <strain evidence="7">An179</strain>
        <strain evidence="8">An180</strain>
    </source>
</reference>
<feature type="binding site" evidence="4">
    <location>
        <position position="363"/>
    </location>
    <ligand>
        <name>substrate</name>
    </ligand>
</feature>
<proteinExistence type="inferred from homology"/>
<feature type="binding site" evidence="4">
    <location>
        <position position="366"/>
    </location>
    <ligand>
        <name>substrate</name>
    </ligand>
</feature>
<evidence type="ECO:0000313" key="5">
    <source>
        <dbReference type="EMBL" id="OUP52290.1"/>
    </source>
</evidence>
<dbReference type="GO" id="GO:0052757">
    <property type="term" value="F:chondroitin hydrolase activity"/>
    <property type="evidence" value="ECO:0007669"/>
    <property type="project" value="TreeGrafter"/>
</dbReference>
<dbReference type="Gene3D" id="1.50.10.10">
    <property type="match status" value="1"/>
</dbReference>
<evidence type="ECO:0000256" key="1">
    <source>
        <dbReference type="ARBA" id="ARBA00022801"/>
    </source>
</evidence>
<feature type="binding site" evidence="4">
    <location>
        <position position="173"/>
    </location>
    <ligand>
        <name>substrate</name>
    </ligand>
</feature>
<dbReference type="PANTHER" id="PTHR36845">
    <property type="entry name" value="HYDROLASE, PUTATIVE (AFU_ORTHOLOGUE AFUA_7G05090)-RELATED"/>
    <property type="match status" value="1"/>
</dbReference>
<accession>A0A1Y4LVZ4</accession>
<dbReference type="Proteomes" id="UP000195897">
    <property type="component" value="Unassembled WGS sequence"/>
</dbReference>
<sequence length="396" mass="45794">MIRQVNIEPIDLRQDFLETPPITRDEAIAAFEACVKQVEANMDYFQDKFPWSATKELKYPIIENIEWTDGFWTGMLWLCYEYTGDEKFRALAERNVDSFLHRVENKIELDHHDLGFLYSLSCVSGYQLTGSEKAKRAAILAADQLLTRWQEKGQFLQAWGPFNSPEHYRFIIDCMLNIPLLYRVSQITGDPHYAEIAQKHFETSCKYVIRDDASAFHTFYMNPETGGPDHGATRQGYNDDSAWARGQAWGIYGIPLNVRYTHQLEYADLYRGMTNYFLNRLPEDHVCYWDLIFTDADKQPRDSSAAAIAVCGMMEMDRQLPEDAADKAVYRGAAANILRALIKGYTSETCEPGSPILYHGVYSWHSGKGVDEGNIWGDYFYMEALMRCIKDWHPYW</sequence>
<evidence type="ECO:0000313" key="6">
    <source>
        <dbReference type="EMBL" id="OUP58472.1"/>
    </source>
</evidence>
<dbReference type="Proteomes" id="UP000195326">
    <property type="component" value="Unassembled WGS sequence"/>
</dbReference>
<dbReference type="EMBL" id="NFKK01000011">
    <property type="protein sequence ID" value="OUP52290.1"/>
    <property type="molecule type" value="Genomic_DNA"/>
</dbReference>
<feature type="active site" description="Proton donor" evidence="3">
    <location>
        <position position="173"/>
    </location>
</feature>
<comment type="similarity">
    <text evidence="2">Belongs to the glycosyl hydrolase 88 family.</text>
</comment>
<reference evidence="6" key="2">
    <citation type="journal article" date="2018" name="BMC Genomics">
        <title>Whole genome sequencing and function prediction of 133 gut anaerobes isolated from chicken caecum in pure cultures.</title>
        <authorList>
            <person name="Medvecky M."/>
            <person name="Cejkova D."/>
            <person name="Polansky O."/>
            <person name="Karasova D."/>
            <person name="Kubasova T."/>
            <person name="Cizek A."/>
            <person name="Rychlik I."/>
        </authorList>
    </citation>
    <scope>NUCLEOTIDE SEQUENCE</scope>
    <source>
        <strain evidence="6">An179</strain>
        <strain evidence="5">An180</strain>
    </source>
</reference>
<dbReference type="Pfam" id="PF07470">
    <property type="entry name" value="Glyco_hydro_88"/>
    <property type="match status" value="1"/>
</dbReference>
<keyword evidence="1 6" id="KW-0378">Hydrolase</keyword>
<dbReference type="PANTHER" id="PTHR36845:SF1">
    <property type="entry name" value="HYDROLASE, PUTATIVE (AFU_ORTHOLOGUE AFUA_7G05090)-RELATED"/>
    <property type="match status" value="1"/>
</dbReference>
<evidence type="ECO:0000256" key="4">
    <source>
        <dbReference type="PIRSR" id="PIRSR610905-2"/>
    </source>
</evidence>
<evidence type="ECO:0000313" key="8">
    <source>
        <dbReference type="Proteomes" id="UP000195897"/>
    </source>
</evidence>
<feature type="binding site" evidence="4">
    <location>
        <position position="245"/>
    </location>
    <ligand>
        <name>substrate</name>
    </ligand>
</feature>
<dbReference type="InterPro" id="IPR052369">
    <property type="entry name" value="UG_Glycosaminoglycan_Hydrolase"/>
</dbReference>